<proteinExistence type="predicted"/>
<keyword evidence="3 4" id="KW-0408">Iron</keyword>
<dbReference type="SUPFAM" id="SSF50974">
    <property type="entry name" value="Nitrous oxide reductase, N-terminal domain"/>
    <property type="match status" value="1"/>
</dbReference>
<dbReference type="RefSeq" id="WP_184193638.1">
    <property type="nucleotide sequence ID" value="NZ_JACHGW010000002.1"/>
</dbReference>
<feature type="domain" description="Cytochrome c" evidence="5">
    <location>
        <begin position="488"/>
        <end position="586"/>
    </location>
</feature>
<name>A0A7W9SPX2_ARMRO</name>
<protein>
    <submittedName>
        <fullName evidence="6">DNA-binding beta-propeller fold protein YncE</fullName>
    </submittedName>
</protein>
<evidence type="ECO:0000256" key="1">
    <source>
        <dbReference type="ARBA" id="ARBA00022617"/>
    </source>
</evidence>
<feature type="domain" description="Cytochrome c" evidence="5">
    <location>
        <begin position="365"/>
        <end position="473"/>
    </location>
</feature>
<dbReference type="AlphaFoldDB" id="A0A7W9SPX2"/>
<accession>A0A7W9SPX2</accession>
<dbReference type="GO" id="GO:0046872">
    <property type="term" value="F:metal ion binding"/>
    <property type="evidence" value="ECO:0007669"/>
    <property type="project" value="UniProtKB-KW"/>
</dbReference>
<evidence type="ECO:0000256" key="4">
    <source>
        <dbReference type="PROSITE-ProRule" id="PRU00433"/>
    </source>
</evidence>
<dbReference type="PANTHER" id="PTHR47197">
    <property type="entry name" value="PROTEIN NIRF"/>
    <property type="match status" value="1"/>
</dbReference>
<dbReference type="PROSITE" id="PS51007">
    <property type="entry name" value="CYTC"/>
    <property type="match status" value="2"/>
</dbReference>
<dbReference type="Gene3D" id="1.10.760.10">
    <property type="entry name" value="Cytochrome c-like domain"/>
    <property type="match status" value="3"/>
</dbReference>
<evidence type="ECO:0000313" key="6">
    <source>
        <dbReference type="EMBL" id="MBB6049829.1"/>
    </source>
</evidence>
<dbReference type="InterPro" id="IPR051200">
    <property type="entry name" value="Host-pathogen_enzymatic-act"/>
</dbReference>
<dbReference type="InterPro" id="IPR009056">
    <property type="entry name" value="Cyt_c-like_dom"/>
</dbReference>
<dbReference type="EMBL" id="JACHGW010000002">
    <property type="protein sequence ID" value="MBB6049829.1"/>
    <property type="molecule type" value="Genomic_DNA"/>
</dbReference>
<comment type="caution">
    <text evidence="6">The sequence shown here is derived from an EMBL/GenBank/DDBJ whole genome shotgun (WGS) entry which is preliminary data.</text>
</comment>
<dbReference type="InterPro" id="IPR015943">
    <property type="entry name" value="WD40/YVTN_repeat-like_dom_sf"/>
</dbReference>
<evidence type="ECO:0000256" key="2">
    <source>
        <dbReference type="ARBA" id="ARBA00022723"/>
    </source>
</evidence>
<reference evidence="6 7" key="1">
    <citation type="submission" date="2020-08" db="EMBL/GenBank/DDBJ databases">
        <title>Genomic Encyclopedia of Type Strains, Phase IV (KMG-IV): sequencing the most valuable type-strain genomes for metagenomic binning, comparative biology and taxonomic classification.</title>
        <authorList>
            <person name="Goeker M."/>
        </authorList>
    </citation>
    <scope>NUCLEOTIDE SEQUENCE [LARGE SCALE GENOMIC DNA]</scope>
    <source>
        <strain evidence="6 7">DSM 23562</strain>
    </source>
</reference>
<keyword evidence="7" id="KW-1185">Reference proteome</keyword>
<dbReference type="GO" id="GO:0003677">
    <property type="term" value="F:DNA binding"/>
    <property type="evidence" value="ECO:0007669"/>
    <property type="project" value="UniProtKB-KW"/>
</dbReference>
<evidence type="ECO:0000313" key="7">
    <source>
        <dbReference type="Proteomes" id="UP000520814"/>
    </source>
</evidence>
<evidence type="ECO:0000256" key="3">
    <source>
        <dbReference type="ARBA" id="ARBA00023004"/>
    </source>
</evidence>
<keyword evidence="6" id="KW-0238">DNA-binding</keyword>
<dbReference type="InterPro" id="IPR036909">
    <property type="entry name" value="Cyt_c-like_dom_sf"/>
</dbReference>
<dbReference type="InterPro" id="IPR011048">
    <property type="entry name" value="Haem_d1_sf"/>
</dbReference>
<dbReference type="Proteomes" id="UP000520814">
    <property type="component" value="Unassembled WGS sequence"/>
</dbReference>
<keyword evidence="1 4" id="KW-0349">Heme</keyword>
<dbReference type="GO" id="GO:0020037">
    <property type="term" value="F:heme binding"/>
    <property type="evidence" value="ECO:0007669"/>
    <property type="project" value="InterPro"/>
</dbReference>
<dbReference type="SUPFAM" id="SSF46626">
    <property type="entry name" value="Cytochrome c"/>
    <property type="match status" value="2"/>
</dbReference>
<evidence type="ECO:0000259" key="5">
    <source>
        <dbReference type="PROSITE" id="PS51007"/>
    </source>
</evidence>
<organism evidence="6 7">
    <name type="scientific">Armatimonas rosea</name>
    <dbReference type="NCBI Taxonomy" id="685828"/>
    <lineage>
        <taxon>Bacteria</taxon>
        <taxon>Bacillati</taxon>
        <taxon>Armatimonadota</taxon>
        <taxon>Armatimonadia</taxon>
        <taxon>Armatimonadales</taxon>
        <taxon>Armatimonadaceae</taxon>
        <taxon>Armatimonas</taxon>
    </lineage>
</organism>
<dbReference type="InterPro" id="IPR011045">
    <property type="entry name" value="N2O_reductase_N"/>
</dbReference>
<dbReference type="GO" id="GO:0009055">
    <property type="term" value="F:electron transfer activity"/>
    <property type="evidence" value="ECO:0007669"/>
    <property type="project" value="InterPro"/>
</dbReference>
<dbReference type="PANTHER" id="PTHR47197:SF3">
    <property type="entry name" value="DIHYDRO-HEME D1 DEHYDROGENASE"/>
    <property type="match status" value="1"/>
</dbReference>
<sequence length="586" mass="62302">MRRPVLLGIGALGSLVGGALLPLRAQDTTPPAPAVRPALAGNRGPYEVAFTPDGTLALVTEYDEGALAVIERATGRVLRHIPTGGTQPTGVAVTPDGALALVTNSFSGSLAFIDLKTGKTETLPLRGMPWDVVITPDGKRAFVSVSQLDHVAVLELATRKITATLPTGHRPQALALTPDGSTLVAANLTAGTVSYFDTESLAARGTAKVPSVNLRGVAAFPDGRRVFAVGQRAQNERPTETPIGIWSNQAFVQAPGGPRNGIENLWLDLMGTDVSDPDSVVLDARQELAYVTCSGGNSVNVVPVDGEGETRTVSEIGAHPRGLAFTPNKKEIWVANLLGNDLAVLDPVTLQILRRVSLGPTARKDPQLLGRYLFASAKIVKGEQFSCNSCHPDGGTDGISWKFVHVPDALGKQTDRNAKALRGNLAGSAPYRWSGHEPTIQHFVEGELKGLLQTPMVTEAEKAALIDYVGAIPEPPNPYRNPDGTHTPAALRGKLLFEGKAACATCHAGPRFGGQRQAWIGTTPEGVFLQVPRLKGVYDTAPYLHNGKAATLEEVFSQQNANNLHGKIELLSVEERVDLLHYVREL</sequence>
<dbReference type="SUPFAM" id="SSF51004">
    <property type="entry name" value="C-terminal (heme d1) domain of cytochrome cd1-nitrite reductase"/>
    <property type="match status" value="1"/>
</dbReference>
<dbReference type="Pfam" id="PF21419">
    <property type="entry name" value="RoxA-like_Cyt-c"/>
    <property type="match status" value="1"/>
</dbReference>
<keyword evidence="2 4" id="KW-0479">Metal-binding</keyword>
<dbReference type="Gene3D" id="2.130.10.10">
    <property type="entry name" value="YVTN repeat-like/Quinoprotein amine dehydrogenase"/>
    <property type="match status" value="2"/>
</dbReference>
<gene>
    <name evidence="6" type="ORF">HNQ39_001620</name>
</gene>